<keyword evidence="2" id="KW-1185">Reference proteome</keyword>
<name>A0A7R9KL84_9ACAR</name>
<sequence length="68" mass="7982">MYSVVQRCFAEAMYHNRNGLSDQLYIELFDILYDLSEKLVHKISAFKERSIDLKRDVFDVIANPLVLS</sequence>
<protein>
    <submittedName>
        <fullName evidence="1">Uncharacterized protein</fullName>
    </submittedName>
</protein>
<evidence type="ECO:0000313" key="2">
    <source>
        <dbReference type="Proteomes" id="UP000759131"/>
    </source>
</evidence>
<gene>
    <name evidence="1" type="ORF">OSB1V03_LOCUS5520</name>
</gene>
<dbReference type="AlphaFoldDB" id="A0A7R9KL84"/>
<accession>A0A7R9KL84</accession>
<dbReference type="EMBL" id="OC857368">
    <property type="protein sequence ID" value="CAD7625084.1"/>
    <property type="molecule type" value="Genomic_DNA"/>
</dbReference>
<dbReference type="Proteomes" id="UP000759131">
    <property type="component" value="Unassembled WGS sequence"/>
</dbReference>
<organism evidence="1">
    <name type="scientific">Medioppia subpectinata</name>
    <dbReference type="NCBI Taxonomy" id="1979941"/>
    <lineage>
        <taxon>Eukaryota</taxon>
        <taxon>Metazoa</taxon>
        <taxon>Ecdysozoa</taxon>
        <taxon>Arthropoda</taxon>
        <taxon>Chelicerata</taxon>
        <taxon>Arachnida</taxon>
        <taxon>Acari</taxon>
        <taxon>Acariformes</taxon>
        <taxon>Sarcoptiformes</taxon>
        <taxon>Oribatida</taxon>
        <taxon>Brachypylina</taxon>
        <taxon>Oppioidea</taxon>
        <taxon>Oppiidae</taxon>
        <taxon>Medioppia</taxon>
    </lineage>
</organism>
<dbReference type="EMBL" id="CAJPIZ010002793">
    <property type="protein sequence ID" value="CAG2105514.1"/>
    <property type="molecule type" value="Genomic_DNA"/>
</dbReference>
<proteinExistence type="predicted"/>
<evidence type="ECO:0000313" key="1">
    <source>
        <dbReference type="EMBL" id="CAD7625084.1"/>
    </source>
</evidence>
<reference evidence="1" key="1">
    <citation type="submission" date="2020-11" db="EMBL/GenBank/DDBJ databases">
        <authorList>
            <person name="Tran Van P."/>
        </authorList>
    </citation>
    <scope>NUCLEOTIDE SEQUENCE</scope>
</reference>